<protein>
    <submittedName>
        <fullName evidence="1">Uncharacterized protein</fullName>
    </submittedName>
</protein>
<reference evidence="1" key="2">
    <citation type="submission" date="2020-09" db="EMBL/GenBank/DDBJ databases">
        <authorList>
            <person name="Sun Q."/>
            <person name="Ohkuma M."/>
        </authorList>
    </citation>
    <scope>NUCLEOTIDE SEQUENCE</scope>
    <source>
        <strain evidence="1">JCM 4988</strain>
    </source>
</reference>
<proteinExistence type="predicted"/>
<organism evidence="1 2">
    <name type="scientific">Streptomyces inusitatus</name>
    <dbReference type="NCBI Taxonomy" id="68221"/>
    <lineage>
        <taxon>Bacteria</taxon>
        <taxon>Bacillati</taxon>
        <taxon>Actinomycetota</taxon>
        <taxon>Actinomycetes</taxon>
        <taxon>Kitasatosporales</taxon>
        <taxon>Streptomycetaceae</taxon>
        <taxon>Streptomyces</taxon>
    </lineage>
</organism>
<keyword evidence="2" id="KW-1185">Reference proteome</keyword>
<name>A0A918QBB0_9ACTN</name>
<dbReference type="EMBL" id="BMWG01000012">
    <property type="protein sequence ID" value="GGZ40738.1"/>
    <property type="molecule type" value="Genomic_DNA"/>
</dbReference>
<dbReference type="RefSeq" id="WP_190124386.1">
    <property type="nucleotide sequence ID" value="NZ_BMWG01000012.1"/>
</dbReference>
<dbReference type="AlphaFoldDB" id="A0A918QBB0"/>
<comment type="caution">
    <text evidence="1">The sequence shown here is derived from an EMBL/GenBank/DDBJ whole genome shotgun (WGS) entry which is preliminary data.</text>
</comment>
<gene>
    <name evidence="1" type="ORF">GCM10010387_38700</name>
</gene>
<sequence>MDERENTAAGRTVAGFGVDDILRQRYVTVPAAGRQVSLSFEDADRETVEALLPQARAVLAAFARLSEEGTAFLWAWGAEGDESAEEAAGFLASMNPTTVVIGPSGAFALHYEEVGEEHFLDGYWPAVHFTAGLTPEKVTVEA</sequence>
<evidence type="ECO:0000313" key="2">
    <source>
        <dbReference type="Proteomes" id="UP000630936"/>
    </source>
</evidence>
<accession>A0A918QBB0</accession>
<reference evidence="1" key="1">
    <citation type="journal article" date="2014" name="Int. J. Syst. Evol. Microbiol.">
        <title>Complete genome sequence of Corynebacterium casei LMG S-19264T (=DSM 44701T), isolated from a smear-ripened cheese.</title>
        <authorList>
            <consortium name="US DOE Joint Genome Institute (JGI-PGF)"/>
            <person name="Walter F."/>
            <person name="Albersmeier A."/>
            <person name="Kalinowski J."/>
            <person name="Ruckert C."/>
        </authorList>
    </citation>
    <scope>NUCLEOTIDE SEQUENCE</scope>
    <source>
        <strain evidence="1">JCM 4988</strain>
    </source>
</reference>
<dbReference type="Proteomes" id="UP000630936">
    <property type="component" value="Unassembled WGS sequence"/>
</dbReference>
<evidence type="ECO:0000313" key="1">
    <source>
        <dbReference type="EMBL" id="GGZ40738.1"/>
    </source>
</evidence>